<dbReference type="InterPro" id="IPR011478">
    <property type="entry name" value="DUF1585"/>
</dbReference>
<feature type="domain" description="DUF1587" evidence="3">
    <location>
        <begin position="129"/>
        <end position="196"/>
    </location>
</feature>
<dbReference type="InterPro" id="IPR013039">
    <property type="entry name" value="DUF1588"/>
</dbReference>
<keyword evidence="1" id="KW-0732">Signal</keyword>
<dbReference type="PROSITE" id="PS51257">
    <property type="entry name" value="PROKAR_LIPOPROTEIN"/>
    <property type="match status" value="1"/>
</dbReference>
<dbReference type="Pfam" id="PF07624">
    <property type="entry name" value="PSD2"/>
    <property type="match status" value="1"/>
</dbReference>
<dbReference type="EMBL" id="CP036264">
    <property type="protein sequence ID" value="QEF98005.1"/>
    <property type="molecule type" value="Genomic_DNA"/>
</dbReference>
<evidence type="ECO:0000259" key="5">
    <source>
        <dbReference type="Pfam" id="PF07631"/>
    </source>
</evidence>
<feature type="signal peptide" evidence="1">
    <location>
        <begin position="1"/>
        <end position="34"/>
    </location>
</feature>
<evidence type="ECO:0000259" key="3">
    <source>
        <dbReference type="Pfam" id="PF07626"/>
    </source>
</evidence>
<feature type="domain" description="DUF1595" evidence="7">
    <location>
        <begin position="429"/>
        <end position="483"/>
    </location>
</feature>
<feature type="domain" description="Cytochrome C Planctomycete-type" evidence="6">
    <location>
        <begin position="45"/>
        <end position="92"/>
    </location>
</feature>
<evidence type="ECO:0000313" key="9">
    <source>
        <dbReference type="Proteomes" id="UP000321353"/>
    </source>
</evidence>
<evidence type="ECO:0000313" key="8">
    <source>
        <dbReference type="EMBL" id="QEF98005.1"/>
    </source>
</evidence>
<feature type="domain" description="DUF1585" evidence="2">
    <location>
        <begin position="754"/>
        <end position="827"/>
    </location>
</feature>
<sequence precursor="true">MRRTSMTGLRQQQLLSWMFGCLIASVMIATPAFAVDANEFLRDYCVDCHNADDASGERQFETLDLSSAGPDTLITLQEIIDQLTLGDMPPEDADQPSGDDRQAAIERLTDTLQRLRQQSTSTGGQTVLRRLTRREYLSTVGDLFQLDMSMFDPTDRFPRDNTVEHLDNVGDALVTSGYLLEQYLDAAEKVVEKAFANLDPPEEQTWRFDGDFHQQPELKLAHRAAFNFRYLCLYDSPLADRPEGAYGPLEDFRQGVPTDGIYEIRVLAQALHRDTPYSESVLKIDLSEKFRLGIRPGNADAGSLHTMQPIQPLLAQRTIEDGDPQWYTMQVHLDRGITPRFTFENGLREVRPLHTRLHRMYSHLLPEHARGGSGIVRGRNVMLRYGQVPQIRIHEVAIRGPIFRQWPSRTLASVLPDGEFNPADVSKLTEAFARRAYRRPLKPGELDRLMVVYEIRRRDGREPMDAYKDTLKAVLCSPAFLYLHPDCRPESDQLSQHALAARLSYFLTGSMPDAMLRDLADSGQLDRAALLDQTRRLLADPRSDAMITGFTDAWLNLRALGEMPPDRDTFWRYYASNLQGDMKRETQAFLRHLIDGNASVIRWLDADYSYINRDLAKLYGVVDQVPAEGADEFRKVTFSDRRRGGLLGQASVLTVSANGIETSPVVRGVWMLENVLGTPPPPPPDDVPEIDPDVRGATSVRDLLEKHRSSAACNECHRKIDPLGFALECFDPIGELRNRYENKAPIDTSGKLPSGQTFAGVGELKRLLVERKAFFARAFTEKMLAYALGRRVELGDRATIDAILDRLAEQDYPTRELIEQIVLSDLFSRR</sequence>
<dbReference type="Pfam" id="PF07626">
    <property type="entry name" value="PSD3"/>
    <property type="match status" value="1"/>
</dbReference>
<evidence type="ECO:0000259" key="2">
    <source>
        <dbReference type="Pfam" id="PF07624"/>
    </source>
</evidence>
<evidence type="ECO:0000259" key="6">
    <source>
        <dbReference type="Pfam" id="PF07635"/>
    </source>
</evidence>
<keyword evidence="9" id="KW-1185">Reference proteome</keyword>
<proteinExistence type="predicted"/>
<organism evidence="8 9">
    <name type="scientific">Stieleria maiorica</name>
    <dbReference type="NCBI Taxonomy" id="2795974"/>
    <lineage>
        <taxon>Bacteria</taxon>
        <taxon>Pseudomonadati</taxon>
        <taxon>Planctomycetota</taxon>
        <taxon>Planctomycetia</taxon>
        <taxon>Pirellulales</taxon>
        <taxon>Pirellulaceae</taxon>
        <taxon>Stieleria</taxon>
    </lineage>
</organism>
<gene>
    <name evidence="8" type="ORF">Mal15_20510</name>
</gene>
<feature type="domain" description="DUF1592" evidence="5">
    <location>
        <begin position="494"/>
        <end position="621"/>
    </location>
</feature>
<dbReference type="RefSeq" id="WP_233903382.1">
    <property type="nucleotide sequence ID" value="NZ_CP036264.1"/>
</dbReference>
<accession>A0A5B9MEQ1</accession>
<reference evidence="8 9" key="1">
    <citation type="submission" date="2019-02" db="EMBL/GenBank/DDBJ databases">
        <title>Planctomycetal bacteria perform biofilm scaping via a novel small molecule.</title>
        <authorList>
            <person name="Jeske O."/>
            <person name="Boedeker C."/>
            <person name="Wiegand S."/>
            <person name="Breitling P."/>
            <person name="Kallscheuer N."/>
            <person name="Jogler M."/>
            <person name="Rohde M."/>
            <person name="Petersen J."/>
            <person name="Medema M.H."/>
            <person name="Surup F."/>
            <person name="Jogler C."/>
        </authorList>
    </citation>
    <scope>NUCLEOTIDE SEQUENCE [LARGE SCALE GENOMIC DNA]</scope>
    <source>
        <strain evidence="8 9">Mal15</strain>
    </source>
</reference>
<dbReference type="Pfam" id="PF07637">
    <property type="entry name" value="PSD5"/>
    <property type="match status" value="1"/>
</dbReference>
<dbReference type="Pfam" id="PF07627">
    <property type="entry name" value="PSCyt3"/>
    <property type="match status" value="1"/>
</dbReference>
<feature type="chain" id="PRO_5023108574" description="Planctomycete cytochrome C" evidence="1">
    <location>
        <begin position="35"/>
        <end position="830"/>
    </location>
</feature>
<feature type="domain" description="DUF1588" evidence="4">
    <location>
        <begin position="643"/>
        <end position="739"/>
    </location>
</feature>
<evidence type="ECO:0008006" key="10">
    <source>
        <dbReference type="Google" id="ProtNLM"/>
    </source>
</evidence>
<dbReference type="InterPro" id="IPR011429">
    <property type="entry name" value="Cyt_c_Planctomycete-type"/>
</dbReference>
<evidence type="ECO:0000259" key="7">
    <source>
        <dbReference type="Pfam" id="PF07637"/>
    </source>
</evidence>
<dbReference type="InterPro" id="IPR013042">
    <property type="entry name" value="DUF1592"/>
</dbReference>
<name>A0A5B9MEQ1_9BACT</name>
<dbReference type="Pfam" id="PF07635">
    <property type="entry name" value="PSCyt1"/>
    <property type="match status" value="1"/>
</dbReference>
<dbReference type="KEGG" id="smam:Mal15_20510"/>
<dbReference type="AlphaFoldDB" id="A0A5B9MEQ1"/>
<protein>
    <recommendedName>
        <fullName evidence="10">Planctomycete cytochrome C</fullName>
    </recommendedName>
</protein>
<evidence type="ECO:0000259" key="4">
    <source>
        <dbReference type="Pfam" id="PF07627"/>
    </source>
</evidence>
<dbReference type="Proteomes" id="UP000321353">
    <property type="component" value="Chromosome"/>
</dbReference>
<dbReference type="InterPro" id="IPR013036">
    <property type="entry name" value="DUF1587"/>
</dbReference>
<dbReference type="InterPro" id="IPR013043">
    <property type="entry name" value="DUF1595"/>
</dbReference>
<dbReference type="Pfam" id="PF07631">
    <property type="entry name" value="PSD4"/>
    <property type="match status" value="1"/>
</dbReference>
<evidence type="ECO:0000256" key="1">
    <source>
        <dbReference type="SAM" id="SignalP"/>
    </source>
</evidence>